<dbReference type="AlphaFoldDB" id="A0ABD3RJC7"/>
<sequence length="197" mass="23430">MNMGTRGRTRSQLNEQAQLQQFIREFQERGATKGISVQNQRWKTRVVSDNARHFKTEACISQHAPLKYPYFKDIPFENKRKMWLPMMVYTNRRHKLHLYYKDHKYDANVLNQPPEGVILSDWELLINYFENEEFQNVSGRNSENQAKLKMRHICGTKFIAQFQLSSWCRGHPTNIRIPFVANFSEKWMFLKSLGAVL</sequence>
<keyword evidence="2" id="KW-1185">Reference proteome</keyword>
<protein>
    <submittedName>
        <fullName evidence="1">Uncharacterized protein</fullName>
    </submittedName>
</protein>
<evidence type="ECO:0000313" key="1">
    <source>
        <dbReference type="EMBL" id="KAL3813064.1"/>
    </source>
</evidence>
<proteinExistence type="predicted"/>
<name>A0ABD3RJC7_9LAMI</name>
<dbReference type="Proteomes" id="UP001634393">
    <property type="component" value="Unassembled WGS sequence"/>
</dbReference>
<reference evidence="1 2" key="1">
    <citation type="submission" date="2024-12" db="EMBL/GenBank/DDBJ databases">
        <title>The unique morphological basis and parallel evolutionary history of personate flowers in Penstemon.</title>
        <authorList>
            <person name="Depatie T.H."/>
            <person name="Wessinger C.A."/>
        </authorList>
    </citation>
    <scope>NUCLEOTIDE SEQUENCE [LARGE SCALE GENOMIC DNA]</scope>
    <source>
        <strain evidence="1">WTNN_2</strain>
        <tissue evidence="1">Leaf</tissue>
    </source>
</reference>
<accession>A0ABD3RJC7</accession>
<dbReference type="EMBL" id="JBJXBP010000008">
    <property type="protein sequence ID" value="KAL3813064.1"/>
    <property type="molecule type" value="Genomic_DNA"/>
</dbReference>
<gene>
    <name evidence="1" type="ORF">ACJIZ3_014332</name>
</gene>
<organism evidence="1 2">
    <name type="scientific">Penstemon smallii</name>
    <dbReference type="NCBI Taxonomy" id="265156"/>
    <lineage>
        <taxon>Eukaryota</taxon>
        <taxon>Viridiplantae</taxon>
        <taxon>Streptophyta</taxon>
        <taxon>Embryophyta</taxon>
        <taxon>Tracheophyta</taxon>
        <taxon>Spermatophyta</taxon>
        <taxon>Magnoliopsida</taxon>
        <taxon>eudicotyledons</taxon>
        <taxon>Gunneridae</taxon>
        <taxon>Pentapetalae</taxon>
        <taxon>asterids</taxon>
        <taxon>lamiids</taxon>
        <taxon>Lamiales</taxon>
        <taxon>Plantaginaceae</taxon>
        <taxon>Cheloneae</taxon>
        <taxon>Penstemon</taxon>
    </lineage>
</organism>
<comment type="caution">
    <text evidence="1">The sequence shown here is derived from an EMBL/GenBank/DDBJ whole genome shotgun (WGS) entry which is preliminary data.</text>
</comment>
<evidence type="ECO:0000313" key="2">
    <source>
        <dbReference type="Proteomes" id="UP001634393"/>
    </source>
</evidence>